<reference evidence="2 3" key="1">
    <citation type="journal article" date="2015" name="Genome Biol. Evol.">
        <title>Phylogenomic analyses indicate that early fungi evolved digesting cell walls of algal ancestors of land plants.</title>
        <authorList>
            <person name="Chang Y."/>
            <person name="Wang S."/>
            <person name="Sekimoto S."/>
            <person name="Aerts A.L."/>
            <person name="Choi C."/>
            <person name="Clum A."/>
            <person name="LaButti K.M."/>
            <person name="Lindquist E.A."/>
            <person name="Yee Ngan C."/>
            <person name="Ohm R.A."/>
            <person name="Salamov A.A."/>
            <person name="Grigoriev I.V."/>
            <person name="Spatafora J.W."/>
            <person name="Berbee M.L."/>
        </authorList>
    </citation>
    <scope>NUCLEOTIDE SEQUENCE [LARGE SCALE GENOMIC DNA]</scope>
    <source>
        <strain evidence="2 3">NRRL 28638</strain>
    </source>
</reference>
<evidence type="ECO:0000313" key="2">
    <source>
        <dbReference type="EMBL" id="KXN74810.1"/>
    </source>
</evidence>
<keyword evidence="3" id="KW-1185">Reference proteome</keyword>
<sequence length="222" mass="24091">MSTTIHQLINNKKNLAKASVSPITVSFGTAPEKITEASSSTSIVNVTASQINAHSTKNSESNAENSLGLYSPDKTNNEPSEPIDPNKSVTALDLIKNIQQTHCSSSQHSSPKLKEENQGYTESFSWIKGIFNHSVESLNGFSFYTPGSSMEGISGSMLSQYFSQQKSTTDEPAPLTGLVFGVPLQVATLNSLLTRDVPLPAIVIRCVEYLDNYGNFHLLVYN</sequence>
<organism evidence="2 3">
    <name type="scientific">Conidiobolus coronatus (strain ATCC 28846 / CBS 209.66 / NRRL 28638)</name>
    <name type="common">Delacroixia coronata</name>
    <dbReference type="NCBI Taxonomy" id="796925"/>
    <lineage>
        <taxon>Eukaryota</taxon>
        <taxon>Fungi</taxon>
        <taxon>Fungi incertae sedis</taxon>
        <taxon>Zoopagomycota</taxon>
        <taxon>Entomophthoromycotina</taxon>
        <taxon>Entomophthoromycetes</taxon>
        <taxon>Entomophthorales</taxon>
        <taxon>Ancylistaceae</taxon>
        <taxon>Conidiobolus</taxon>
    </lineage>
</organism>
<feature type="region of interest" description="Disordered" evidence="1">
    <location>
        <begin position="53"/>
        <end position="87"/>
    </location>
</feature>
<feature type="compositionally biased region" description="Polar residues" evidence="1">
    <location>
        <begin position="53"/>
        <end position="65"/>
    </location>
</feature>
<dbReference type="OrthoDB" id="185175at2759"/>
<accession>A0A137PIL1</accession>
<name>A0A137PIL1_CONC2</name>
<protein>
    <submittedName>
        <fullName evidence="2">Uncharacterized protein</fullName>
    </submittedName>
</protein>
<dbReference type="AlphaFoldDB" id="A0A137PIL1"/>
<proteinExistence type="predicted"/>
<gene>
    <name evidence="2" type="ORF">CONCODRAFT_127364</name>
</gene>
<evidence type="ECO:0000313" key="3">
    <source>
        <dbReference type="Proteomes" id="UP000070444"/>
    </source>
</evidence>
<evidence type="ECO:0000256" key="1">
    <source>
        <dbReference type="SAM" id="MobiDB-lite"/>
    </source>
</evidence>
<dbReference type="EMBL" id="KQ964420">
    <property type="protein sequence ID" value="KXN74810.1"/>
    <property type="molecule type" value="Genomic_DNA"/>
</dbReference>
<dbReference type="Proteomes" id="UP000070444">
    <property type="component" value="Unassembled WGS sequence"/>
</dbReference>